<sequence length="316" mass="35546">MSKLFSIAVGGVTTASIASYFWSSSGQTQTQLPQQQQPIVTTGSNSSSSVTSSSPVNPQEFFKYGFPGPIHDLQTHQEFITCYDRSKRNPYYVIEHITPQSIKSPNGGGVDRKKSIFKEDETIPLKFRALLKDYFRSGYDRGHQAPAADAKFNQLAMDETFALTNISPQVGDGFNRDYWAHLEQFCRDLTKTYNNVRIVTGPLYLPKRDPIDGKWKVSYEVIGNPPNIAVPTHFFKLIVCEDYNDVKIASFVLPNSTIDNSTPLKSFQVPLDALERSSGLNFLQNLDNNKKKNLCDNIKCEITVREFQKLALPSPK</sequence>
<dbReference type="Gene3D" id="3.40.570.10">
    <property type="entry name" value="Extracellular Endonuclease, subunit A"/>
    <property type="match status" value="1"/>
</dbReference>
<dbReference type="AlphaFoldDB" id="A0A9P8PZA5"/>
<evidence type="ECO:0000313" key="22">
    <source>
        <dbReference type="Proteomes" id="UP000769528"/>
    </source>
</evidence>
<dbReference type="SMART" id="SM00477">
    <property type="entry name" value="NUC"/>
    <property type="match status" value="1"/>
</dbReference>
<dbReference type="GO" id="GO:0005634">
    <property type="term" value="C:nucleus"/>
    <property type="evidence" value="ECO:0007669"/>
    <property type="project" value="UniProtKB-ARBA"/>
</dbReference>
<evidence type="ECO:0000256" key="14">
    <source>
        <dbReference type="ARBA" id="ARBA00023211"/>
    </source>
</evidence>
<dbReference type="PANTHER" id="PTHR13966">
    <property type="entry name" value="ENDONUCLEASE RELATED"/>
    <property type="match status" value="1"/>
</dbReference>
<keyword evidence="14" id="KW-0464">Manganese</keyword>
<comment type="subunit">
    <text evidence="5">Homodimer.</text>
</comment>
<evidence type="ECO:0000256" key="10">
    <source>
        <dbReference type="ARBA" id="ARBA00022801"/>
    </source>
</evidence>
<dbReference type="EMBL" id="JAEUBF010000185">
    <property type="protein sequence ID" value="KAH3680034.1"/>
    <property type="molecule type" value="Genomic_DNA"/>
</dbReference>
<evidence type="ECO:0000256" key="5">
    <source>
        <dbReference type="ARBA" id="ARBA00011738"/>
    </source>
</evidence>
<evidence type="ECO:0000256" key="15">
    <source>
        <dbReference type="PIRSR" id="PIRSR640255-1"/>
    </source>
</evidence>
<proteinExistence type="inferred from homology"/>
<keyword evidence="8 17" id="KW-0255">Endonuclease</keyword>
<dbReference type="GO" id="GO:0003676">
    <property type="term" value="F:nucleic acid binding"/>
    <property type="evidence" value="ECO:0007669"/>
    <property type="project" value="InterPro"/>
</dbReference>
<dbReference type="PROSITE" id="PS01070">
    <property type="entry name" value="NUCLEASE_NON_SPEC"/>
    <property type="match status" value="1"/>
</dbReference>
<dbReference type="EC" id="3.1.30.-" evidence="17"/>
<dbReference type="InterPro" id="IPR044929">
    <property type="entry name" value="DNA/RNA_non-sp_Endonuclease_sf"/>
</dbReference>
<evidence type="ECO:0000256" key="18">
    <source>
        <dbReference type="SAM" id="MobiDB-lite"/>
    </source>
</evidence>
<keyword evidence="12" id="KW-0496">Mitochondrion</keyword>
<evidence type="ECO:0000256" key="6">
    <source>
        <dbReference type="ARBA" id="ARBA00022722"/>
    </source>
</evidence>
<evidence type="ECO:0000256" key="4">
    <source>
        <dbReference type="ARBA" id="ARBA00010052"/>
    </source>
</evidence>
<dbReference type="InterPro" id="IPR020821">
    <property type="entry name" value="ENPP1-3/EXOG-like_nuc-like"/>
</dbReference>
<reference evidence="21" key="2">
    <citation type="submission" date="2021-01" db="EMBL/GenBank/DDBJ databases">
        <authorList>
            <person name="Schikora-Tamarit M.A."/>
        </authorList>
    </citation>
    <scope>NUCLEOTIDE SEQUENCE</scope>
    <source>
        <strain evidence="21">CBS6341</strain>
    </source>
</reference>
<feature type="region of interest" description="Disordered" evidence="18">
    <location>
        <begin position="32"/>
        <end position="54"/>
    </location>
</feature>
<keyword evidence="10 17" id="KW-0378">Hydrolase</keyword>
<dbReference type="GO" id="GO:0006401">
    <property type="term" value="P:RNA catabolic process"/>
    <property type="evidence" value="ECO:0007669"/>
    <property type="project" value="UniProtKB-ARBA"/>
</dbReference>
<gene>
    <name evidence="21" type="ORF">WICMUC_000575</name>
</gene>
<dbReference type="GO" id="GO:0046872">
    <property type="term" value="F:metal ion binding"/>
    <property type="evidence" value="ECO:0007669"/>
    <property type="project" value="UniProtKB-KW"/>
</dbReference>
<evidence type="ECO:0000259" key="20">
    <source>
        <dbReference type="SMART" id="SM00892"/>
    </source>
</evidence>
<keyword evidence="11" id="KW-0460">Magnesium</keyword>
<dbReference type="InterPro" id="IPR001604">
    <property type="entry name" value="Endo_G_ENPP1-like_dom"/>
</dbReference>
<comment type="cofactor">
    <cofactor evidence="1">
        <name>Mn(2+)</name>
        <dbReference type="ChEBI" id="CHEBI:29035"/>
    </cofactor>
</comment>
<dbReference type="Proteomes" id="UP000769528">
    <property type="component" value="Unassembled WGS sequence"/>
</dbReference>
<keyword evidence="7 16" id="KW-0479">Metal-binding</keyword>
<comment type="subcellular location">
    <subcellularLocation>
        <location evidence="3">Mitochondrion inner membrane</location>
    </subcellularLocation>
</comment>
<feature type="binding site" evidence="16">
    <location>
        <position position="175"/>
    </location>
    <ligand>
        <name>Mg(2+)</name>
        <dbReference type="ChEBI" id="CHEBI:18420"/>
        <note>catalytic</note>
    </ligand>
</feature>
<evidence type="ECO:0000256" key="13">
    <source>
        <dbReference type="ARBA" id="ARBA00023136"/>
    </source>
</evidence>
<evidence type="ECO:0000313" key="21">
    <source>
        <dbReference type="EMBL" id="KAH3680034.1"/>
    </source>
</evidence>
<evidence type="ECO:0000256" key="17">
    <source>
        <dbReference type="RuleBase" id="RU366055"/>
    </source>
</evidence>
<reference evidence="21" key="1">
    <citation type="journal article" date="2021" name="Open Biol.">
        <title>Shared evolutionary footprints suggest mitochondrial oxidative damage underlies multiple complex I losses in fungi.</title>
        <authorList>
            <person name="Schikora-Tamarit M.A."/>
            <person name="Marcet-Houben M."/>
            <person name="Nosek J."/>
            <person name="Gabaldon T."/>
        </authorList>
    </citation>
    <scope>NUCLEOTIDE SEQUENCE</scope>
    <source>
        <strain evidence="21">CBS6341</strain>
    </source>
</reference>
<dbReference type="InterPro" id="IPR018524">
    <property type="entry name" value="DNA/RNA_endonuclease_AS"/>
</dbReference>
<keyword evidence="13" id="KW-0472">Membrane</keyword>
<comment type="caution">
    <text evidence="21">The sequence shown here is derived from an EMBL/GenBank/DDBJ whole genome shotgun (WGS) entry which is preliminary data.</text>
</comment>
<dbReference type="CDD" id="cd00091">
    <property type="entry name" value="NUC"/>
    <property type="match status" value="1"/>
</dbReference>
<comment type="cofactor">
    <cofactor evidence="2 17">
        <name>Mg(2+)</name>
        <dbReference type="ChEBI" id="CHEBI:18420"/>
    </cofactor>
</comment>
<dbReference type="GO" id="GO:0006309">
    <property type="term" value="P:apoptotic DNA fragmentation"/>
    <property type="evidence" value="ECO:0007669"/>
    <property type="project" value="TreeGrafter"/>
</dbReference>
<evidence type="ECO:0000256" key="9">
    <source>
        <dbReference type="ARBA" id="ARBA00022792"/>
    </source>
</evidence>
<keyword evidence="9" id="KW-0999">Mitochondrion inner membrane</keyword>
<feature type="domain" description="DNA/RNA non-specific endonuclease/pyrophosphatase/phosphodiesterase" evidence="20">
    <location>
        <begin position="75"/>
        <end position="289"/>
    </location>
</feature>
<evidence type="ECO:0000256" key="7">
    <source>
        <dbReference type="ARBA" id="ARBA00022723"/>
    </source>
</evidence>
<evidence type="ECO:0000256" key="12">
    <source>
        <dbReference type="ARBA" id="ARBA00023128"/>
    </source>
</evidence>
<dbReference type="PANTHER" id="PTHR13966:SF5">
    <property type="entry name" value="ENDONUCLEASE G, MITOCHONDRIAL"/>
    <property type="match status" value="1"/>
</dbReference>
<dbReference type="InterPro" id="IPR044925">
    <property type="entry name" value="His-Me_finger_sf"/>
</dbReference>
<dbReference type="SMART" id="SM00892">
    <property type="entry name" value="Endonuclease_NS"/>
    <property type="match status" value="1"/>
</dbReference>
<feature type="domain" description="ENPP1-3/EXOG-like endonuclease/phosphodiesterase" evidence="19">
    <location>
        <begin position="76"/>
        <end position="289"/>
    </location>
</feature>
<evidence type="ECO:0000256" key="1">
    <source>
        <dbReference type="ARBA" id="ARBA00001936"/>
    </source>
</evidence>
<evidence type="ECO:0000259" key="19">
    <source>
        <dbReference type="SMART" id="SM00477"/>
    </source>
</evidence>
<keyword evidence="6 17" id="KW-0540">Nuclease</keyword>
<accession>A0A9P8PZA5</accession>
<evidence type="ECO:0000256" key="16">
    <source>
        <dbReference type="PIRSR" id="PIRSR640255-2"/>
    </source>
</evidence>
<dbReference type="Pfam" id="PF01223">
    <property type="entry name" value="Endonuclease_NS"/>
    <property type="match status" value="1"/>
</dbReference>
<evidence type="ECO:0000256" key="2">
    <source>
        <dbReference type="ARBA" id="ARBA00001946"/>
    </source>
</evidence>
<keyword evidence="22" id="KW-1185">Reference proteome</keyword>
<evidence type="ECO:0000256" key="3">
    <source>
        <dbReference type="ARBA" id="ARBA00004273"/>
    </source>
</evidence>
<evidence type="ECO:0000256" key="11">
    <source>
        <dbReference type="ARBA" id="ARBA00022842"/>
    </source>
</evidence>
<feature type="active site" description="Proton acceptor" evidence="15">
    <location>
        <position position="143"/>
    </location>
</feature>
<name>A0A9P8PZA5_9ASCO</name>
<dbReference type="GO" id="GO:0004521">
    <property type="term" value="F:RNA endonuclease activity"/>
    <property type="evidence" value="ECO:0007669"/>
    <property type="project" value="TreeGrafter"/>
</dbReference>
<protein>
    <recommendedName>
        <fullName evidence="17">Endonuclease</fullName>
        <ecNumber evidence="17">3.1.30.-</ecNumber>
    </recommendedName>
</protein>
<dbReference type="GO" id="GO:0005743">
    <property type="term" value="C:mitochondrial inner membrane"/>
    <property type="evidence" value="ECO:0007669"/>
    <property type="project" value="UniProtKB-SubCell"/>
</dbReference>
<organism evidence="21 22">
    <name type="scientific">Wickerhamomyces mucosus</name>
    <dbReference type="NCBI Taxonomy" id="1378264"/>
    <lineage>
        <taxon>Eukaryota</taxon>
        <taxon>Fungi</taxon>
        <taxon>Dikarya</taxon>
        <taxon>Ascomycota</taxon>
        <taxon>Saccharomycotina</taxon>
        <taxon>Saccharomycetes</taxon>
        <taxon>Phaffomycetales</taxon>
        <taxon>Wickerhamomycetaceae</taxon>
        <taxon>Wickerhamomyces</taxon>
    </lineage>
</organism>
<evidence type="ECO:0000256" key="8">
    <source>
        <dbReference type="ARBA" id="ARBA00022759"/>
    </source>
</evidence>
<dbReference type="OrthoDB" id="5418055at2759"/>
<dbReference type="SUPFAM" id="SSF54060">
    <property type="entry name" value="His-Me finger endonucleases"/>
    <property type="match status" value="1"/>
</dbReference>
<dbReference type="GO" id="GO:0000014">
    <property type="term" value="F:single-stranded DNA endodeoxyribonuclease activity"/>
    <property type="evidence" value="ECO:0007669"/>
    <property type="project" value="TreeGrafter"/>
</dbReference>
<comment type="similarity">
    <text evidence="4 17">Belongs to the DNA/RNA non-specific endonuclease family.</text>
</comment>
<dbReference type="InterPro" id="IPR040255">
    <property type="entry name" value="Non-specific_endonuclease"/>
</dbReference>
<dbReference type="FunFam" id="3.40.570.10:FF:000004">
    <property type="entry name" value="Nuclease 1, mitochondrial"/>
    <property type="match status" value="1"/>
</dbReference>